<feature type="compositionally biased region" description="Acidic residues" evidence="1">
    <location>
        <begin position="319"/>
        <end position="328"/>
    </location>
</feature>
<evidence type="ECO:0000313" key="2">
    <source>
        <dbReference type="EMBL" id="WOO76416.1"/>
    </source>
</evidence>
<dbReference type="AlphaFoldDB" id="A0AAF0Y2H2"/>
<evidence type="ECO:0000313" key="3">
    <source>
        <dbReference type="Proteomes" id="UP000827549"/>
    </source>
</evidence>
<feature type="region of interest" description="Disordered" evidence="1">
    <location>
        <begin position="318"/>
        <end position="349"/>
    </location>
</feature>
<protein>
    <submittedName>
        <fullName evidence="2">Uncharacterized protein</fullName>
    </submittedName>
</protein>
<reference evidence="2" key="1">
    <citation type="submission" date="2023-10" db="EMBL/GenBank/DDBJ databases">
        <authorList>
            <person name="Noh H."/>
        </authorList>
    </citation>
    <scope>NUCLEOTIDE SEQUENCE</scope>
    <source>
        <strain evidence="2">DUCC4014</strain>
    </source>
</reference>
<gene>
    <name evidence="2" type="ORF">LOC62_01G000037</name>
</gene>
<keyword evidence="3" id="KW-1185">Reference proteome</keyword>
<sequence length="417" mass="45247">MAPSTIPRLPQEIQDMILDLALRDPTAQFNLLASLRGVNRRLHAVASARLYAHVAIVATRVPVYGPPAPRPLPSSPRYNEYTREPRQGLRLDVVSASGRRIPGLEWNGGIAARQRCVERLAAHCTVLDGANQTYMTIAASAPPAEQDDRRAAFAGVTTYRNHSLHPLGVNTPSEGIATCVAFANVPNSTAELGREVYRGLARQEGYGYLLVAGPVCNVLGGALPPSVRTAVVNIAVKANDVTPYAVHLDECAGLREIVFILRKAAGRHSVGVGRDAGHGFERSRLGVAQCLVLALAKARQLRRVTFVGLEAFGTGWLSDESEDEDSGSEDAAQAPQAQSEDAPDAPLLSDTEAKELWRRRRRVLAQAITEEIARDQAHADADAELPDVAVLSLDEFRRANTDEFYELCTSPCIYSRY</sequence>
<accession>A0AAF0Y2H2</accession>
<dbReference type="Proteomes" id="UP000827549">
    <property type="component" value="Chromosome 1"/>
</dbReference>
<name>A0AAF0Y2H2_9TREE</name>
<dbReference type="EMBL" id="CP086714">
    <property type="protein sequence ID" value="WOO76416.1"/>
    <property type="molecule type" value="Genomic_DNA"/>
</dbReference>
<dbReference type="RefSeq" id="XP_062622448.1">
    <property type="nucleotide sequence ID" value="XM_062766464.1"/>
</dbReference>
<organism evidence="2 3">
    <name type="scientific">Vanrija pseudolonga</name>
    <dbReference type="NCBI Taxonomy" id="143232"/>
    <lineage>
        <taxon>Eukaryota</taxon>
        <taxon>Fungi</taxon>
        <taxon>Dikarya</taxon>
        <taxon>Basidiomycota</taxon>
        <taxon>Agaricomycotina</taxon>
        <taxon>Tremellomycetes</taxon>
        <taxon>Trichosporonales</taxon>
        <taxon>Trichosporonaceae</taxon>
        <taxon>Vanrija</taxon>
    </lineage>
</organism>
<dbReference type="GeneID" id="87803299"/>
<proteinExistence type="predicted"/>
<evidence type="ECO:0000256" key="1">
    <source>
        <dbReference type="SAM" id="MobiDB-lite"/>
    </source>
</evidence>